<name>A0AAD7GS61_MYCRO</name>
<comment type="caution">
    <text evidence="2">The sequence shown here is derived from an EMBL/GenBank/DDBJ whole genome shotgun (WGS) entry which is preliminary data.</text>
</comment>
<dbReference type="Proteomes" id="UP001221757">
    <property type="component" value="Unassembled WGS sequence"/>
</dbReference>
<proteinExistence type="predicted"/>
<gene>
    <name evidence="2" type="ORF">B0H17DRAFT_1040631</name>
</gene>
<evidence type="ECO:0000256" key="1">
    <source>
        <dbReference type="SAM" id="SignalP"/>
    </source>
</evidence>
<evidence type="ECO:0000313" key="3">
    <source>
        <dbReference type="Proteomes" id="UP001221757"/>
    </source>
</evidence>
<keyword evidence="3" id="KW-1185">Reference proteome</keyword>
<keyword evidence="1" id="KW-0732">Signal</keyword>
<feature type="chain" id="PRO_5042125034" description="Secreted protein" evidence="1">
    <location>
        <begin position="17"/>
        <end position="93"/>
    </location>
</feature>
<evidence type="ECO:0008006" key="4">
    <source>
        <dbReference type="Google" id="ProtNLM"/>
    </source>
</evidence>
<protein>
    <recommendedName>
        <fullName evidence="4">Secreted protein</fullName>
    </recommendedName>
</protein>
<dbReference type="EMBL" id="JARKIE010000011">
    <property type="protein sequence ID" value="KAJ7704089.1"/>
    <property type="molecule type" value="Genomic_DNA"/>
</dbReference>
<evidence type="ECO:0000313" key="2">
    <source>
        <dbReference type="EMBL" id="KAJ7704089.1"/>
    </source>
</evidence>
<feature type="signal peptide" evidence="1">
    <location>
        <begin position="1"/>
        <end position="16"/>
    </location>
</feature>
<accession>A0AAD7GS61</accession>
<reference evidence="2" key="1">
    <citation type="submission" date="2023-03" db="EMBL/GenBank/DDBJ databases">
        <title>Massive genome expansion in bonnet fungi (Mycena s.s.) driven by repeated elements and novel gene families across ecological guilds.</title>
        <authorList>
            <consortium name="Lawrence Berkeley National Laboratory"/>
            <person name="Harder C.B."/>
            <person name="Miyauchi S."/>
            <person name="Viragh M."/>
            <person name="Kuo A."/>
            <person name="Thoen E."/>
            <person name="Andreopoulos B."/>
            <person name="Lu D."/>
            <person name="Skrede I."/>
            <person name="Drula E."/>
            <person name="Henrissat B."/>
            <person name="Morin E."/>
            <person name="Kohler A."/>
            <person name="Barry K."/>
            <person name="LaButti K."/>
            <person name="Morin E."/>
            <person name="Salamov A."/>
            <person name="Lipzen A."/>
            <person name="Mereny Z."/>
            <person name="Hegedus B."/>
            <person name="Baldrian P."/>
            <person name="Stursova M."/>
            <person name="Weitz H."/>
            <person name="Taylor A."/>
            <person name="Grigoriev I.V."/>
            <person name="Nagy L.G."/>
            <person name="Martin F."/>
            <person name="Kauserud H."/>
        </authorList>
    </citation>
    <scope>NUCLEOTIDE SEQUENCE</scope>
    <source>
        <strain evidence="2">CBHHK067</strain>
    </source>
</reference>
<sequence length="93" mass="10405">MLVTVLSCFLLPIAIRVSIRTRNKHRELKDWHYILSPAAAESIEILASSRGGANALQMSSVANQRARFERAMKHSYHGISAPTVKRDMRCTPA</sequence>
<organism evidence="2 3">
    <name type="scientific">Mycena rosella</name>
    <name type="common">Pink bonnet</name>
    <name type="synonym">Agaricus rosellus</name>
    <dbReference type="NCBI Taxonomy" id="1033263"/>
    <lineage>
        <taxon>Eukaryota</taxon>
        <taxon>Fungi</taxon>
        <taxon>Dikarya</taxon>
        <taxon>Basidiomycota</taxon>
        <taxon>Agaricomycotina</taxon>
        <taxon>Agaricomycetes</taxon>
        <taxon>Agaricomycetidae</taxon>
        <taxon>Agaricales</taxon>
        <taxon>Marasmiineae</taxon>
        <taxon>Mycenaceae</taxon>
        <taxon>Mycena</taxon>
    </lineage>
</organism>
<dbReference type="AlphaFoldDB" id="A0AAD7GS61"/>